<keyword evidence="1" id="KW-0812">Transmembrane</keyword>
<gene>
    <name evidence="3" type="ORF">H8B19_08650</name>
</gene>
<sequence length="88" mass="10127">MQIYWHDVVGNIGVSLIVLSYFLLQLGKMDSKKLPYSLTNLTGAILLLISLYFNFNLASVVIELFWIAISLYGISSYFIRKYRAKSRN</sequence>
<name>A0A8J6IU87_9ALTE</name>
<keyword evidence="4" id="KW-1185">Reference proteome</keyword>
<reference evidence="3" key="2">
    <citation type="submission" date="2020-08" db="EMBL/GenBank/DDBJ databases">
        <authorList>
            <person name="Lai Q."/>
        </authorList>
    </citation>
    <scope>NUCLEOTIDE SEQUENCE</scope>
    <source>
        <strain evidence="3">S27-2</strain>
    </source>
</reference>
<keyword evidence="1" id="KW-1133">Transmembrane helix</keyword>
<evidence type="ECO:0000259" key="2">
    <source>
        <dbReference type="Pfam" id="PF26604"/>
    </source>
</evidence>
<dbReference type="AlphaFoldDB" id="A0A8J6IU87"/>
<feature type="transmembrane region" description="Helical" evidence="1">
    <location>
        <begin position="6"/>
        <end position="24"/>
    </location>
</feature>
<dbReference type="EMBL" id="JACNEP010000005">
    <property type="protein sequence ID" value="MBC3765945.1"/>
    <property type="molecule type" value="Genomic_DNA"/>
</dbReference>
<reference evidence="3" key="1">
    <citation type="journal article" date="2018" name="Int. J. Syst. Evol. Microbiol.">
        <title>Neptunicella marina gen. nov., sp. nov., isolated from surface seawater.</title>
        <authorList>
            <person name="Liu X."/>
            <person name="Lai Q."/>
            <person name="Du Y."/>
            <person name="Zhang X."/>
            <person name="Liu Z."/>
            <person name="Sun F."/>
            <person name="Shao Z."/>
        </authorList>
    </citation>
    <scope>NUCLEOTIDE SEQUENCE</scope>
    <source>
        <strain evidence="3">S27-2</strain>
    </source>
</reference>
<proteinExistence type="predicted"/>
<feature type="transmembrane region" description="Helical" evidence="1">
    <location>
        <begin position="36"/>
        <end position="55"/>
    </location>
</feature>
<evidence type="ECO:0000313" key="4">
    <source>
        <dbReference type="Proteomes" id="UP000601768"/>
    </source>
</evidence>
<accession>A0A8J6IU87</accession>
<organism evidence="3 4">
    <name type="scientific">Neptunicella marina</name>
    <dbReference type="NCBI Taxonomy" id="2125989"/>
    <lineage>
        <taxon>Bacteria</taxon>
        <taxon>Pseudomonadati</taxon>
        <taxon>Pseudomonadota</taxon>
        <taxon>Gammaproteobacteria</taxon>
        <taxon>Alteromonadales</taxon>
        <taxon>Alteromonadaceae</taxon>
        <taxon>Neptunicella</taxon>
    </lineage>
</organism>
<dbReference type="Proteomes" id="UP000601768">
    <property type="component" value="Unassembled WGS sequence"/>
</dbReference>
<evidence type="ECO:0000256" key="1">
    <source>
        <dbReference type="SAM" id="Phobius"/>
    </source>
</evidence>
<feature type="domain" description="CBU-0592-like" evidence="2">
    <location>
        <begin position="6"/>
        <end position="80"/>
    </location>
</feature>
<dbReference type="Pfam" id="PF26604">
    <property type="entry name" value="CBU_0592"/>
    <property type="match status" value="1"/>
</dbReference>
<dbReference type="NCBIfam" id="NF047864">
    <property type="entry name" value="CBU_0592_membra"/>
    <property type="match status" value="1"/>
</dbReference>
<comment type="caution">
    <text evidence="3">The sequence shown here is derived from an EMBL/GenBank/DDBJ whole genome shotgun (WGS) entry which is preliminary data.</text>
</comment>
<dbReference type="InterPro" id="IPR058058">
    <property type="entry name" value="CBU_0592-like"/>
</dbReference>
<keyword evidence="1" id="KW-0472">Membrane</keyword>
<protein>
    <recommendedName>
        <fullName evidence="2">CBU-0592-like domain-containing protein</fullName>
    </recommendedName>
</protein>
<feature type="transmembrane region" description="Helical" evidence="1">
    <location>
        <begin position="61"/>
        <end position="79"/>
    </location>
</feature>
<evidence type="ECO:0000313" key="3">
    <source>
        <dbReference type="EMBL" id="MBC3765945.1"/>
    </source>
</evidence>
<dbReference type="RefSeq" id="WP_186506398.1">
    <property type="nucleotide sequence ID" value="NZ_JACNEP010000005.1"/>
</dbReference>